<dbReference type="Gene3D" id="2.120.10.30">
    <property type="entry name" value="TolB, C-terminal domain"/>
    <property type="match status" value="9"/>
</dbReference>
<feature type="repeat" description="NHL" evidence="3">
    <location>
        <begin position="129"/>
        <end position="159"/>
    </location>
</feature>
<dbReference type="Pfam" id="PF25021">
    <property type="entry name" value="TEN_NHL"/>
    <property type="match status" value="1"/>
</dbReference>
<dbReference type="SUPFAM" id="SSF63829">
    <property type="entry name" value="Calcium-dependent phosphotriesterase"/>
    <property type="match status" value="3"/>
</dbReference>
<dbReference type="OrthoDB" id="791543at2"/>
<protein>
    <submittedName>
        <fullName evidence="6">T9SS C-terminal target domain-containing protein</fullName>
    </submittedName>
</protein>
<feature type="repeat" description="NHL" evidence="3">
    <location>
        <begin position="886"/>
        <end position="921"/>
    </location>
</feature>
<keyword evidence="2" id="KW-0677">Repeat</keyword>
<feature type="repeat" description="NHL" evidence="3">
    <location>
        <begin position="487"/>
        <end position="517"/>
    </location>
</feature>
<evidence type="ECO:0000256" key="1">
    <source>
        <dbReference type="ARBA" id="ARBA00022729"/>
    </source>
</evidence>
<dbReference type="RefSeq" id="WP_127340858.1">
    <property type="nucleotide sequence ID" value="NZ_QWDM01000026.1"/>
</dbReference>
<reference evidence="7" key="1">
    <citation type="journal article" date="2019" name="Syst. Appl. Microbiol.">
        <title>Flavobacterium circumlabens sp. nov. and Flavobacterium cupreum sp. nov., two psychrotrophic species isolated from Antarctic environmental samples.</title>
        <authorList>
            <person name="Kralova S."/>
            <person name="Busse H.-J."/>
            <person name="Svec P."/>
            <person name="Maslanova I."/>
            <person name="Stankova E."/>
            <person name="Bartak M."/>
            <person name="Sedlacek I."/>
        </authorList>
    </citation>
    <scope>NUCLEOTIDE SEQUENCE [LARGE SCALE GENOMIC DNA]</scope>
    <source>
        <strain evidence="7">CCM 8825</strain>
    </source>
</reference>
<dbReference type="InterPro" id="IPR056822">
    <property type="entry name" value="TEN_NHL"/>
</dbReference>
<proteinExistence type="predicted"/>
<evidence type="ECO:0000256" key="2">
    <source>
        <dbReference type="ARBA" id="ARBA00022737"/>
    </source>
</evidence>
<feature type="repeat" description="NHL" evidence="3">
    <location>
        <begin position="643"/>
        <end position="679"/>
    </location>
</feature>
<feature type="repeat" description="NHL" evidence="3">
    <location>
        <begin position="1107"/>
        <end position="1137"/>
    </location>
</feature>
<dbReference type="InterPro" id="IPR011042">
    <property type="entry name" value="6-blade_b-propeller_TolB-like"/>
</dbReference>
<dbReference type="EMBL" id="QWDM01000026">
    <property type="protein sequence ID" value="RUT67852.1"/>
    <property type="molecule type" value="Genomic_DNA"/>
</dbReference>
<evidence type="ECO:0000256" key="3">
    <source>
        <dbReference type="PROSITE-ProRule" id="PRU00504"/>
    </source>
</evidence>
<feature type="repeat" description="NHL" evidence="3">
    <location>
        <begin position="279"/>
        <end position="321"/>
    </location>
</feature>
<dbReference type="PANTHER" id="PTHR13833">
    <property type="match status" value="1"/>
</dbReference>
<dbReference type="PROSITE" id="PS51125">
    <property type="entry name" value="NHL"/>
    <property type="match status" value="14"/>
</dbReference>
<comment type="caution">
    <text evidence="6">The sequence shown here is derived from an EMBL/GenBank/DDBJ whole genome shotgun (WGS) entry which is preliminary data.</text>
</comment>
<dbReference type="InterPro" id="IPR013783">
    <property type="entry name" value="Ig-like_fold"/>
</dbReference>
<dbReference type="CDD" id="cd14953">
    <property type="entry name" value="NHL_like_1"/>
    <property type="match status" value="3"/>
</dbReference>
<dbReference type="InterPro" id="IPR001258">
    <property type="entry name" value="NHL_repeat"/>
</dbReference>
<feature type="repeat" description="NHL" evidence="3">
    <location>
        <begin position="594"/>
        <end position="625"/>
    </location>
</feature>
<dbReference type="InterPro" id="IPR003961">
    <property type="entry name" value="FN3_dom"/>
</dbReference>
<feature type="signal peptide" evidence="4">
    <location>
        <begin position="1"/>
        <end position="20"/>
    </location>
</feature>
<name>A0A434A0F4_9FLAO</name>
<dbReference type="InterPro" id="IPR026444">
    <property type="entry name" value="Secre_tail"/>
</dbReference>
<evidence type="ECO:0000259" key="5">
    <source>
        <dbReference type="PROSITE" id="PS50853"/>
    </source>
</evidence>
<feature type="repeat" description="NHL" evidence="3">
    <location>
        <begin position="75"/>
        <end position="105"/>
    </location>
</feature>
<dbReference type="Gene3D" id="2.60.40.10">
    <property type="entry name" value="Immunoglobulins"/>
    <property type="match status" value="1"/>
</dbReference>
<feature type="repeat" description="NHL" evidence="3">
    <location>
        <begin position="541"/>
        <end position="571"/>
    </location>
</feature>
<sequence>MKQLYILLAVVLVQSGFAQAPAISYATPKTYIVGIAIPPLNPVNTGGLIAYRATATFAGSGEVGDADGSAATASFDRPYGVAVDAAGNVYVADTYNHKIRKITPAGVVSTLAGSGTAGAADGNGVAASFNLPSGIAVDAAGMLYVADAANNKIRKITPQGVVTTLAGSGAAGAANGTGTSASFKSPNGLAVDASGTVYVADSGSHKIRKITPDGVVSTLAGSGSPGFADGYSTSAQFFSPYGVAVDALGIVYVADNNNNSIRKVAVDGRVTTLAGNGTSGDVDAKGRLARFHYPKGVAVDAFGTVYVADGDNYKIKQISPSGEVSTLSGSGLRGTADGNGAAASFYNPFAVAIDALGTVYVADTDINKIRKVNTGGYTVTPALPAGLSIDRITGSISGTPTAPTPATVYTITAANGSGKSTFDCTIETKIEVPIFSYTTSQSYEINTVVTPLSPVHTGGPVPFGTASTLAGSGANGSADGNGTAASFFSPLGAAMDASGNIYVADANNNKIRKITRDGVTTTFAGSGTYGFADGSAATASFRSPIGVAVDASGNVYVADTNNHKIRKITPAGVVSTLAGSGIPGFANGTGVAVQFVFPSGVAVDASGNVYVADTNNYMIRKITPEGVVSTLAGNGRTGSADFIGATASFNYPRGITIDASGNLYVGDVGNNKVRKINTAGAVSTLAGSTTSGDVNGTRGAARFARPSELAVDASGTVFLADRDNGKIKKISPTGVVTTLAGGGTDGVPGASFTSPGGVGVDASGNVYVSDSNKITKIKASYSITPKLPEGLYLDAATGTISGIAKVATPATVYTVSATNSSGTGTFKITISTVIKAPVISYTTPQNYEAGTAITPLTPTNTGGAITYGITTTLAGSGGAAIGDGTGSGANFYFPSGVAVDAAGNVYVADVGVNKIRKVTSAGVVSTLAGSGTFGGGNGTGVEASFKHPNGVAVDASGTVYVADTENNLIRKITPAGEVSAFVGSASAGSADGTGFAASFDHPFGIAVDALGTLYVADTYSNKIRKVTSAGVVTTLAGSGSYGSANGTGAAASFSNPVGVAVDASGTVYVADSANHKIRKITPEGVVSTLAGSGAQGTLDGNATEASFYNPRGVAVDASGTVYVTDNNNHIIRKITPEGVVSTWAGSGLINDTDGSGTAASFNSPFGIAVDASGNLYVGDYSNNKIRKIQAAYTVTPPLPAGLTLGASTGIISGTPTAVLPAAVYTVTGTNASGKGTFAITIGTVIAEDPVLTTPTNVSASGTTATTTTLSWTASENTGALSGKKKEAGIISYDIFKDGVLLATVTETTYTVTGLSPNTKYTFTIKAKDAAGNVSKTSQVFSVTTLANDLGTGDFDKKDSIKLYPNATTGNITIEKSELENAQLRVFDALGHFLFAKQLEGQSTRLDISHLPIGVYMFQISFDSRTVTKKVIRN</sequence>
<feature type="domain" description="Fibronectin type-III" evidence="5">
    <location>
        <begin position="1253"/>
        <end position="1347"/>
    </location>
</feature>
<dbReference type="InterPro" id="IPR036116">
    <property type="entry name" value="FN3_sf"/>
</dbReference>
<feature type="repeat" description="NHL" evidence="3">
    <location>
        <begin position="1053"/>
        <end position="1083"/>
    </location>
</feature>
<dbReference type="Pfam" id="PF01436">
    <property type="entry name" value="NHL"/>
    <property type="match status" value="9"/>
</dbReference>
<feature type="repeat" description="NHL" evidence="3">
    <location>
        <begin position="696"/>
        <end position="733"/>
    </location>
</feature>
<dbReference type="Proteomes" id="UP000288102">
    <property type="component" value="Unassembled WGS sequence"/>
</dbReference>
<evidence type="ECO:0000313" key="6">
    <source>
        <dbReference type="EMBL" id="RUT67852.1"/>
    </source>
</evidence>
<feature type="repeat" description="NHL" evidence="3">
    <location>
        <begin position="236"/>
        <end position="267"/>
    </location>
</feature>
<feature type="repeat" description="NHL" evidence="3">
    <location>
        <begin position="183"/>
        <end position="213"/>
    </location>
</feature>
<feature type="repeat" description="NHL" evidence="3">
    <location>
        <begin position="945"/>
        <end position="975"/>
    </location>
</feature>
<evidence type="ECO:0000256" key="4">
    <source>
        <dbReference type="SAM" id="SignalP"/>
    </source>
</evidence>
<keyword evidence="1 4" id="KW-0732">Signal</keyword>
<feature type="chain" id="PRO_5019587871" evidence="4">
    <location>
        <begin position="21"/>
        <end position="1433"/>
    </location>
</feature>
<dbReference type="PROSITE" id="PS50853">
    <property type="entry name" value="FN3"/>
    <property type="match status" value="1"/>
</dbReference>
<dbReference type="PANTHER" id="PTHR13833:SF71">
    <property type="entry name" value="NHL DOMAIN-CONTAINING PROTEIN"/>
    <property type="match status" value="1"/>
</dbReference>
<gene>
    <name evidence="6" type="ORF">D0817_24245</name>
</gene>
<dbReference type="NCBIfam" id="TIGR04183">
    <property type="entry name" value="Por_Secre_tail"/>
    <property type="match status" value="1"/>
</dbReference>
<dbReference type="Pfam" id="PF18962">
    <property type="entry name" value="Por_Secre_tail"/>
    <property type="match status" value="1"/>
</dbReference>
<dbReference type="SUPFAM" id="SSF49265">
    <property type="entry name" value="Fibronectin type III"/>
    <property type="match status" value="1"/>
</dbReference>
<keyword evidence="7" id="KW-1185">Reference proteome</keyword>
<dbReference type="SUPFAM" id="SSF63825">
    <property type="entry name" value="YWTD domain"/>
    <property type="match status" value="1"/>
</dbReference>
<dbReference type="SMART" id="SM00060">
    <property type="entry name" value="FN3"/>
    <property type="match status" value="1"/>
</dbReference>
<accession>A0A434A0F4</accession>
<organism evidence="6 7">
    <name type="scientific">Flavobacterium cupreum</name>
    <dbReference type="NCBI Taxonomy" id="2133766"/>
    <lineage>
        <taxon>Bacteria</taxon>
        <taxon>Pseudomonadati</taxon>
        <taxon>Bacteroidota</taxon>
        <taxon>Flavobacteriia</taxon>
        <taxon>Flavobacteriales</taxon>
        <taxon>Flavobacteriaceae</taxon>
        <taxon>Flavobacterium</taxon>
    </lineage>
</organism>
<dbReference type="Pfam" id="PF00041">
    <property type="entry name" value="fn3"/>
    <property type="match status" value="1"/>
</dbReference>
<evidence type="ECO:0000313" key="7">
    <source>
        <dbReference type="Proteomes" id="UP000288102"/>
    </source>
</evidence>
<dbReference type="Pfam" id="PF05345">
    <property type="entry name" value="He_PIG"/>
    <property type="match status" value="3"/>
</dbReference>